<dbReference type="AlphaFoldDB" id="A0A4V6PVW2"/>
<name>A0A4V6PVW2_LABRH</name>
<evidence type="ECO:0000313" key="2">
    <source>
        <dbReference type="Proteomes" id="UP000295444"/>
    </source>
</evidence>
<evidence type="ECO:0008006" key="3">
    <source>
        <dbReference type="Google" id="ProtNLM"/>
    </source>
</evidence>
<reference evidence="1 2" key="1">
    <citation type="submission" date="2019-03" db="EMBL/GenBank/DDBJ databases">
        <title>Genomic Encyclopedia of Type Strains, Phase IV (KMG-IV): sequencing the most valuable type-strain genomes for metagenomic binning, comparative biology and taxonomic classification.</title>
        <authorList>
            <person name="Goeker M."/>
        </authorList>
    </citation>
    <scope>NUCLEOTIDE SEQUENCE [LARGE SCALE GENOMIC DNA]</scope>
    <source>
        <strain evidence="1 2">DSM 45361</strain>
    </source>
</reference>
<dbReference type="OrthoDB" id="3690688at2"/>
<keyword evidence="2" id="KW-1185">Reference proteome</keyword>
<accession>A0A4V6PVW2</accession>
<dbReference type="EMBL" id="SNXZ01000002">
    <property type="protein sequence ID" value="TDQ01421.1"/>
    <property type="molecule type" value="Genomic_DNA"/>
</dbReference>
<proteinExistence type="predicted"/>
<comment type="caution">
    <text evidence="1">The sequence shown here is derived from an EMBL/GenBank/DDBJ whole genome shotgun (WGS) entry which is preliminary data.</text>
</comment>
<protein>
    <recommendedName>
        <fullName evidence="3">XRE family transcriptional regulator</fullName>
    </recommendedName>
</protein>
<gene>
    <name evidence="1" type="ORF">EV186_1021289</name>
</gene>
<evidence type="ECO:0000313" key="1">
    <source>
        <dbReference type="EMBL" id="TDQ01421.1"/>
    </source>
</evidence>
<organism evidence="1 2">
    <name type="scientific">Labedaea rhizosphaerae</name>
    <dbReference type="NCBI Taxonomy" id="598644"/>
    <lineage>
        <taxon>Bacteria</taxon>
        <taxon>Bacillati</taxon>
        <taxon>Actinomycetota</taxon>
        <taxon>Actinomycetes</taxon>
        <taxon>Pseudonocardiales</taxon>
        <taxon>Pseudonocardiaceae</taxon>
        <taxon>Labedaea</taxon>
    </lineage>
</organism>
<dbReference type="RefSeq" id="WP_133850004.1">
    <property type="nucleotide sequence ID" value="NZ_SNXZ01000002.1"/>
</dbReference>
<dbReference type="Proteomes" id="UP000295444">
    <property type="component" value="Unassembled WGS sequence"/>
</dbReference>
<sequence length="314" mass="34278">MTIASIPLAHADPGLLDRALRHGPFDAALRAAIVASGLSLDRLRTKLAERGMPVGITTLSYWQRGLRRPERPESLRAVAMLEQILGLPDRSLIVLLGPPRPRGGPSRGVPRFTELIKAPDALDALLADLDSPAAGRLRVVSQYDKVTVNAAGAIDRIDTTSVVSAPSGDVDRALVIYTVETGERAQDVTIVPGDSCRLGRTVACPIARARVAEVLFDRRLGVNDTHMMSYRIQVGEDTRAHEHVTGFRLPAGHYVLRVAFDPRTLPVRMRRFTARDSGSPEEDIAELTLDSHHSVHLVADDVRPGVVGIRWDWS</sequence>